<gene>
    <name evidence="1" type="ORF">Rt10032_c14g5327</name>
</gene>
<evidence type="ECO:0008006" key="3">
    <source>
        <dbReference type="Google" id="ProtNLM"/>
    </source>
</evidence>
<name>A0A511KLQ2_RHOTO</name>
<dbReference type="InterPro" id="IPR011009">
    <property type="entry name" value="Kinase-like_dom_sf"/>
</dbReference>
<reference evidence="1 2" key="1">
    <citation type="submission" date="2019-07" db="EMBL/GenBank/DDBJ databases">
        <title>Rhodotorula toruloides NBRC10032 genome sequencing.</title>
        <authorList>
            <person name="Shida Y."/>
            <person name="Takaku H."/>
            <person name="Ogasawara W."/>
            <person name="Mori K."/>
        </authorList>
    </citation>
    <scope>NUCLEOTIDE SEQUENCE [LARGE SCALE GENOMIC DNA]</scope>
    <source>
        <strain evidence="1 2">NBRC10032</strain>
    </source>
</reference>
<dbReference type="Proteomes" id="UP000321518">
    <property type="component" value="Unassembled WGS sequence"/>
</dbReference>
<protein>
    <recommendedName>
        <fullName evidence="3">Protein kinase domain-containing protein</fullName>
    </recommendedName>
</protein>
<accession>A0A511KLQ2</accession>
<dbReference type="EMBL" id="BJWK01000014">
    <property type="protein sequence ID" value="GEM11310.1"/>
    <property type="molecule type" value="Genomic_DNA"/>
</dbReference>
<sequence length="175" mass="20346">MHTFPLHPIDQKPEVVEPDSPPSIVSLFLEQRLNSSDDYIVFQARLSFGQVNLAVVCKFDVRGAEESVLEWEAQKWREVEEWAGIDEVVSPLAGYFERAEKVDEIGGMLVTLRHGERVERSRDLLIEQKQRIYTVYERLHVQGLVHDDPGARNVLYDKQTEQFKLCDLERSYNSR</sequence>
<organism evidence="1 2">
    <name type="scientific">Rhodotorula toruloides</name>
    <name type="common">Yeast</name>
    <name type="synonym">Rhodosporidium toruloides</name>
    <dbReference type="NCBI Taxonomy" id="5286"/>
    <lineage>
        <taxon>Eukaryota</taxon>
        <taxon>Fungi</taxon>
        <taxon>Dikarya</taxon>
        <taxon>Basidiomycota</taxon>
        <taxon>Pucciniomycotina</taxon>
        <taxon>Microbotryomycetes</taxon>
        <taxon>Sporidiobolales</taxon>
        <taxon>Sporidiobolaceae</taxon>
        <taxon>Rhodotorula</taxon>
    </lineage>
</organism>
<dbReference type="AlphaFoldDB" id="A0A511KLQ2"/>
<proteinExistence type="predicted"/>
<evidence type="ECO:0000313" key="2">
    <source>
        <dbReference type="Proteomes" id="UP000321518"/>
    </source>
</evidence>
<comment type="caution">
    <text evidence="1">The sequence shown here is derived from an EMBL/GenBank/DDBJ whole genome shotgun (WGS) entry which is preliminary data.</text>
</comment>
<evidence type="ECO:0000313" key="1">
    <source>
        <dbReference type="EMBL" id="GEM11310.1"/>
    </source>
</evidence>
<dbReference type="Gene3D" id="1.10.510.10">
    <property type="entry name" value="Transferase(Phosphotransferase) domain 1"/>
    <property type="match status" value="1"/>
</dbReference>
<dbReference type="SUPFAM" id="SSF56112">
    <property type="entry name" value="Protein kinase-like (PK-like)"/>
    <property type="match status" value="1"/>
</dbReference>
<dbReference type="OrthoDB" id="5327923at2759"/>